<keyword evidence="2 4" id="KW-0238">DNA-binding</keyword>
<dbReference type="EMBL" id="JBDLNV010000001">
    <property type="protein sequence ID" value="MFM1722416.1"/>
    <property type="molecule type" value="Genomic_DNA"/>
</dbReference>
<gene>
    <name evidence="6" type="ORF">ABEU20_000970</name>
</gene>
<dbReference type="SUPFAM" id="SSF46689">
    <property type="entry name" value="Homeodomain-like"/>
    <property type="match status" value="1"/>
</dbReference>
<name>A0ABW9FA55_9NOCA</name>
<reference evidence="6 7" key="1">
    <citation type="submission" date="2023-11" db="EMBL/GenBank/DDBJ databases">
        <authorList>
            <person name="Val-Calvo J."/>
            <person name="Scortti M."/>
            <person name="Vazquez-Boland J."/>
        </authorList>
    </citation>
    <scope>NUCLEOTIDE SEQUENCE [LARGE SCALE GENOMIC DNA]</scope>
    <source>
        <strain evidence="6 7">PAM 2766</strain>
    </source>
</reference>
<keyword evidence="3" id="KW-0804">Transcription</keyword>
<keyword evidence="7" id="KW-1185">Reference proteome</keyword>
<evidence type="ECO:0000313" key="6">
    <source>
        <dbReference type="EMBL" id="MFM1722416.1"/>
    </source>
</evidence>
<dbReference type="Gene3D" id="1.10.357.10">
    <property type="entry name" value="Tetracycline Repressor, domain 2"/>
    <property type="match status" value="1"/>
</dbReference>
<evidence type="ECO:0000259" key="5">
    <source>
        <dbReference type="PROSITE" id="PS50977"/>
    </source>
</evidence>
<dbReference type="Proteomes" id="UP001629745">
    <property type="component" value="Unassembled WGS sequence"/>
</dbReference>
<sequence>MPRKAVHTADSLLDAAASIAAIDGAAAVTMSAVAAAVEAPSGSVYYRFPDRAALLSALWLRTIDRFQHGFLESLAGTPARDASVRAARYVLEWSRDNPVDASVLLAGPSSFGSAQWSGEARKASAVRQSRLEEALDALAERLGFRTRIDRERLALALVDLPYAAVRRQSHGAGTVSDATIDAVEDIVRRVVT</sequence>
<evidence type="ECO:0000256" key="4">
    <source>
        <dbReference type="PROSITE-ProRule" id="PRU00335"/>
    </source>
</evidence>
<dbReference type="PANTHER" id="PTHR47506">
    <property type="entry name" value="TRANSCRIPTIONAL REGULATORY PROTEIN"/>
    <property type="match status" value="1"/>
</dbReference>
<protein>
    <submittedName>
        <fullName evidence="6">TetR/AcrR family transcriptional regulator</fullName>
    </submittedName>
</protein>
<accession>A0ABW9FA55</accession>
<dbReference type="InterPro" id="IPR009057">
    <property type="entry name" value="Homeodomain-like_sf"/>
</dbReference>
<evidence type="ECO:0000256" key="3">
    <source>
        <dbReference type="ARBA" id="ARBA00023163"/>
    </source>
</evidence>
<proteinExistence type="predicted"/>
<keyword evidence="1" id="KW-0805">Transcription regulation</keyword>
<feature type="DNA-binding region" description="H-T-H motif" evidence="4">
    <location>
        <begin position="29"/>
        <end position="48"/>
    </location>
</feature>
<dbReference type="PROSITE" id="PS50977">
    <property type="entry name" value="HTH_TETR_2"/>
    <property type="match status" value="1"/>
</dbReference>
<dbReference type="Pfam" id="PF00440">
    <property type="entry name" value="TetR_N"/>
    <property type="match status" value="1"/>
</dbReference>
<dbReference type="InterPro" id="IPR001647">
    <property type="entry name" value="HTH_TetR"/>
</dbReference>
<evidence type="ECO:0000256" key="2">
    <source>
        <dbReference type="ARBA" id="ARBA00023125"/>
    </source>
</evidence>
<evidence type="ECO:0000313" key="7">
    <source>
        <dbReference type="Proteomes" id="UP001629745"/>
    </source>
</evidence>
<organism evidence="6 7">
    <name type="scientific">Rhodococcus parequi</name>
    <dbReference type="NCBI Taxonomy" id="3137122"/>
    <lineage>
        <taxon>Bacteria</taxon>
        <taxon>Bacillati</taxon>
        <taxon>Actinomycetota</taxon>
        <taxon>Actinomycetes</taxon>
        <taxon>Mycobacteriales</taxon>
        <taxon>Nocardiaceae</taxon>
        <taxon>Rhodococcus</taxon>
    </lineage>
</organism>
<dbReference type="PANTHER" id="PTHR47506:SF6">
    <property type="entry name" value="HTH-TYPE TRANSCRIPTIONAL REPRESSOR NEMR"/>
    <property type="match status" value="1"/>
</dbReference>
<feature type="domain" description="HTH tetR-type" evidence="5">
    <location>
        <begin position="6"/>
        <end position="66"/>
    </location>
</feature>
<comment type="caution">
    <text evidence="6">The sequence shown here is derived from an EMBL/GenBank/DDBJ whole genome shotgun (WGS) entry which is preliminary data.</text>
</comment>
<evidence type="ECO:0000256" key="1">
    <source>
        <dbReference type="ARBA" id="ARBA00023015"/>
    </source>
</evidence>
<dbReference type="RefSeq" id="WP_420162971.1">
    <property type="nucleotide sequence ID" value="NZ_JBDLNV010000001.1"/>
</dbReference>